<feature type="domain" description="UspA" evidence="2">
    <location>
        <begin position="1"/>
        <end position="140"/>
    </location>
</feature>
<dbReference type="Proteomes" id="UP000663586">
    <property type="component" value="Chromosome"/>
</dbReference>
<dbReference type="CDD" id="cd00293">
    <property type="entry name" value="USP-like"/>
    <property type="match status" value="1"/>
</dbReference>
<dbReference type="PRINTS" id="PR01438">
    <property type="entry name" value="UNVRSLSTRESS"/>
</dbReference>
<evidence type="ECO:0000313" key="3">
    <source>
        <dbReference type="EMBL" id="QSG04213.1"/>
    </source>
</evidence>
<sequence length="144" mass="15442">MYDDILLPTIGSPGGERAVAEAIDLAELTGARLHILYVVEDDSRKGLSDGRWETIREALRSEARDVLAGVESEATAAGVEAITHVGEGRADEAITDYASENGIDAIVMGTHARTGVNKFLLGSVTENVIRRAEQPVLVVRLDED</sequence>
<dbReference type="AlphaFoldDB" id="A0A897MYQ3"/>
<evidence type="ECO:0000313" key="4">
    <source>
        <dbReference type="Proteomes" id="UP000663586"/>
    </source>
</evidence>
<evidence type="ECO:0000256" key="1">
    <source>
        <dbReference type="ARBA" id="ARBA00008791"/>
    </source>
</evidence>
<dbReference type="EMBL" id="CP064786">
    <property type="protein sequence ID" value="QSG04213.1"/>
    <property type="molecule type" value="Genomic_DNA"/>
</dbReference>
<dbReference type="SUPFAM" id="SSF52402">
    <property type="entry name" value="Adenine nucleotide alpha hydrolases-like"/>
    <property type="match status" value="1"/>
</dbReference>
<dbReference type="GeneID" id="70686405"/>
<keyword evidence="4" id="KW-1185">Reference proteome</keyword>
<dbReference type="InterPro" id="IPR006016">
    <property type="entry name" value="UspA"/>
</dbReference>
<proteinExistence type="inferred from homology"/>
<gene>
    <name evidence="3" type="primary">uspA36</name>
    <name evidence="3" type="ORF">AArcS_3026</name>
</gene>
<dbReference type="PANTHER" id="PTHR46268">
    <property type="entry name" value="STRESS RESPONSE PROTEIN NHAX"/>
    <property type="match status" value="1"/>
</dbReference>
<protein>
    <submittedName>
        <fullName evidence="3">Nucleotide-binding protein, UspA family</fullName>
    </submittedName>
</protein>
<name>A0A897MYQ3_9EURY</name>
<accession>A0A897MYQ3</accession>
<dbReference type="Gene3D" id="3.40.50.620">
    <property type="entry name" value="HUPs"/>
    <property type="match status" value="1"/>
</dbReference>
<organism evidence="3 4">
    <name type="scientific">Natranaeroarchaeum sulfidigenes</name>
    <dbReference type="NCBI Taxonomy" id="2784880"/>
    <lineage>
        <taxon>Archaea</taxon>
        <taxon>Methanobacteriati</taxon>
        <taxon>Methanobacteriota</taxon>
        <taxon>Stenosarchaea group</taxon>
        <taxon>Halobacteria</taxon>
        <taxon>Halobacteriales</taxon>
        <taxon>Natronoarchaeaceae</taxon>
        <taxon>Natranaeroarchaeum</taxon>
    </lineage>
</organism>
<dbReference type="InterPro" id="IPR006015">
    <property type="entry name" value="Universal_stress_UspA"/>
</dbReference>
<evidence type="ECO:0000259" key="2">
    <source>
        <dbReference type="Pfam" id="PF00582"/>
    </source>
</evidence>
<dbReference type="Pfam" id="PF00582">
    <property type="entry name" value="Usp"/>
    <property type="match status" value="1"/>
</dbReference>
<dbReference type="InterPro" id="IPR014729">
    <property type="entry name" value="Rossmann-like_a/b/a_fold"/>
</dbReference>
<reference evidence="3" key="1">
    <citation type="submission" date="2020-11" db="EMBL/GenBank/DDBJ databases">
        <title>Carbohydrate-dependent, anaerobic sulfur respiration: A novel catabolism in halophilic archaea.</title>
        <authorList>
            <person name="Sorokin D.Y."/>
            <person name="Messina E."/>
            <person name="Smedile F."/>
            <person name="La Cono V."/>
            <person name="Hallsworth J.E."/>
            <person name="Yakimov M.M."/>
        </authorList>
    </citation>
    <scope>NUCLEOTIDE SEQUENCE</scope>
    <source>
        <strain evidence="3">AArc-S</strain>
    </source>
</reference>
<dbReference type="RefSeq" id="WP_238478238.1">
    <property type="nucleotide sequence ID" value="NZ_CP064786.1"/>
</dbReference>
<dbReference type="PANTHER" id="PTHR46268:SF6">
    <property type="entry name" value="UNIVERSAL STRESS PROTEIN UP12"/>
    <property type="match status" value="1"/>
</dbReference>
<comment type="similarity">
    <text evidence="1">Belongs to the universal stress protein A family.</text>
</comment>
<dbReference type="KEGG" id="hara:AArcS_3026"/>